<evidence type="ECO:0000256" key="1">
    <source>
        <dbReference type="SAM" id="MobiDB-lite"/>
    </source>
</evidence>
<feature type="region of interest" description="Disordered" evidence="1">
    <location>
        <begin position="58"/>
        <end position="84"/>
    </location>
</feature>
<reference evidence="5" key="2">
    <citation type="submission" date="2016-04" db="EMBL/GenBank/DDBJ databases">
        <authorList>
            <person name="Jeon C.O."/>
            <person name="Cho G.Y."/>
            <person name="Jeong H.I."/>
            <person name="Kim K.H."/>
        </authorList>
    </citation>
    <scope>NUCLEOTIDE SEQUENCE [LARGE SCALE GENOMIC DNA]</scope>
    <source>
        <strain evidence="5">LMG 1590</strain>
    </source>
</reference>
<feature type="compositionally biased region" description="Polar residues" evidence="1">
    <location>
        <begin position="70"/>
        <end position="80"/>
    </location>
</feature>
<organism evidence="3 5">
    <name type="scientific">Acetobacter ascendens</name>
    <dbReference type="NCBI Taxonomy" id="481146"/>
    <lineage>
        <taxon>Bacteria</taxon>
        <taxon>Pseudomonadati</taxon>
        <taxon>Pseudomonadota</taxon>
        <taxon>Alphaproteobacteria</taxon>
        <taxon>Acetobacterales</taxon>
        <taxon>Acetobacteraceae</taxon>
        <taxon>Acetobacter</taxon>
    </lineage>
</organism>
<evidence type="ECO:0000313" key="5">
    <source>
        <dbReference type="Proteomes" id="UP000175973"/>
    </source>
</evidence>
<evidence type="ECO:0000313" key="4">
    <source>
        <dbReference type="EMBL" id="ARW09591.1"/>
    </source>
</evidence>
<evidence type="ECO:0000256" key="2">
    <source>
        <dbReference type="SAM" id="Phobius"/>
    </source>
</evidence>
<feature type="transmembrane region" description="Helical" evidence="2">
    <location>
        <begin position="150"/>
        <end position="172"/>
    </location>
</feature>
<dbReference type="KEGG" id="aasc:A4S02_01635"/>
<evidence type="ECO:0000313" key="6">
    <source>
        <dbReference type="Proteomes" id="UP000195633"/>
    </source>
</evidence>
<keyword evidence="2" id="KW-1133">Transmembrane helix</keyword>
<keyword evidence="5" id="KW-1185">Reference proteome</keyword>
<dbReference type="EMBL" id="CP021524">
    <property type="protein sequence ID" value="ARW09591.1"/>
    <property type="molecule type" value="Genomic_DNA"/>
</dbReference>
<keyword evidence="2" id="KW-0812">Transmembrane</keyword>
<dbReference type="EMBL" id="CP015164">
    <property type="protein sequence ID" value="AOW45663.1"/>
    <property type="molecule type" value="Genomic_DNA"/>
</dbReference>
<dbReference type="STRING" id="481146.A4S02_01635"/>
<accession>A0A1D8QTJ4</accession>
<dbReference type="RefSeq" id="WP_070322748.1">
    <property type="nucleotide sequence ID" value="NZ_CP015164.1"/>
</dbReference>
<sequence length="187" mass="20655">MSDIDPKELKILSDILALVLEDQPGQSATALEALRNRAKRNATTGGALKNLFQTIATDPEKAKSARTSKTRANSRSTGNKAQADMSETYRAQLQELRNNIVSLDRKLRSANAQNETLKSELYLTLQARAEMQAQMAQIQSFGQYQRRMTIVIATIAGLLAGIAGTELFHAFFPPHINTAAENARYLY</sequence>
<evidence type="ECO:0000313" key="3">
    <source>
        <dbReference type="EMBL" id="AOW45663.1"/>
    </source>
</evidence>
<keyword evidence="2" id="KW-0472">Membrane</keyword>
<reference evidence="4 6" key="3">
    <citation type="submission" date="2017-05" db="EMBL/GenBank/DDBJ databases">
        <title>Genome sequence of Acetobacter pasteurianus subsp. ascendens strain SRCM101447.</title>
        <authorList>
            <person name="Cho S.H."/>
        </authorList>
    </citation>
    <scope>NUCLEOTIDE SEQUENCE [LARGE SCALE GENOMIC DNA]</scope>
    <source>
        <strain evidence="4 6">SRCM101447</strain>
    </source>
</reference>
<reference evidence="3" key="1">
    <citation type="submission" date="2016-04" db="EMBL/GenBank/DDBJ databases">
        <authorList>
            <person name="Evans L.H."/>
            <person name="Alamgir A."/>
            <person name="Owens N."/>
            <person name="Weber N.D."/>
            <person name="Virtaneva K."/>
            <person name="Barbian K."/>
            <person name="Babar A."/>
            <person name="Rosenke K."/>
        </authorList>
    </citation>
    <scope>NUCLEOTIDE SEQUENCE [LARGE SCALE GENOMIC DNA]</scope>
    <source>
        <strain evidence="3">LMG 1590</strain>
    </source>
</reference>
<proteinExistence type="predicted"/>
<name>A0A1D8QTJ4_9PROT</name>
<dbReference type="Proteomes" id="UP000175973">
    <property type="component" value="Chromosome"/>
</dbReference>
<dbReference type="Proteomes" id="UP000195633">
    <property type="component" value="Chromosome"/>
</dbReference>
<protein>
    <submittedName>
        <fullName evidence="3">Uncharacterized protein</fullName>
    </submittedName>
</protein>
<dbReference type="AlphaFoldDB" id="A0A1D8QTJ4"/>
<gene>
    <name evidence="3" type="ORF">A4S02_01635</name>
    <name evidence="4" type="ORF">S101447_00486</name>
</gene>